<keyword evidence="3" id="KW-0540">Nuclease</keyword>
<protein>
    <recommendedName>
        <fullName evidence="2">Single-stranded-DNA-specific exonuclease RecJ</fullName>
    </recommendedName>
</protein>
<accession>A0ABX5FAJ9</accession>
<evidence type="ECO:0000256" key="3">
    <source>
        <dbReference type="ARBA" id="ARBA00022722"/>
    </source>
</evidence>
<name>A0ABX5FAJ9_9CHRO</name>
<dbReference type="NCBIfam" id="TIGR00644">
    <property type="entry name" value="recJ"/>
    <property type="match status" value="1"/>
</dbReference>
<dbReference type="GO" id="GO:0004527">
    <property type="term" value="F:exonuclease activity"/>
    <property type="evidence" value="ECO:0007669"/>
    <property type="project" value="UniProtKB-KW"/>
</dbReference>
<dbReference type="PANTHER" id="PTHR30255:SF2">
    <property type="entry name" value="SINGLE-STRANDED-DNA-SPECIFIC EXONUCLEASE RECJ"/>
    <property type="match status" value="1"/>
</dbReference>
<comment type="similarity">
    <text evidence="1">Belongs to the RecJ family.</text>
</comment>
<sequence>MLSAVDERRWLLPSPLGGDGPAEGAGAADPDLPAELLALLRRRGLVTAEAVRRLLDPEAAPDPEAHFPGLPLAVERLVRSCQGAEVVAICGDYDADGMTSTALLVGVLQRLGARPQAAIPSRMAEGYGLNAAMVERLAAEGVRLLITVDNGVAAIEALERAAALEVEVILTDHHTLPPQLPPHLALLHPAVTPEGSPYRGLAGVGLAHVLATALCRRLRHRHGLEIALNLFCIGTIADMAPLEGVNRRWLLDGLPLLGRSPLPGLQALQQLAGLEKHRVDAEAVGFQLAPRINAVGRLGDPQLVVDLLTTEDPERALELARSCEALNRQRRELCSAIEAEALALLEADGPHRPAFLLLAQGHWHHGVIGIVASRLVERFGRPVALLAGEGGGRLRASVRAPKGFAVDAALTACADLLERHGGHPAAGGFTVRAENVAALQERLDALAGRWLEAAGEGRPVEPEALLRLERIDREFWHQLQRLAPFGIGHPTPLFWSSRCQVVERKLLRGGHLQLQLAQGEARLRAIGWRWQGPDQWTGPVDVAYRLRRDDWQGVERFQLELEAIRCSGGDSVVLQRRDRTYWCRRQGDSLVIRNAAGEELRSAIPPGGADASDPEAPAHPYVQGLMREAAMALGMVEG</sequence>
<dbReference type="SUPFAM" id="SSF64182">
    <property type="entry name" value="DHH phosphoesterases"/>
    <property type="match status" value="1"/>
</dbReference>
<comment type="caution">
    <text evidence="9">The sequence shown here is derived from an EMBL/GenBank/DDBJ whole genome shotgun (WGS) entry which is preliminary data.</text>
</comment>
<feature type="domain" description="RecJ OB" evidence="8">
    <location>
        <begin position="465"/>
        <end position="562"/>
    </location>
</feature>
<keyword evidence="10" id="KW-1185">Reference proteome</keyword>
<dbReference type="PANTHER" id="PTHR30255">
    <property type="entry name" value="SINGLE-STRANDED-DNA-SPECIFIC EXONUCLEASE RECJ"/>
    <property type="match status" value="1"/>
</dbReference>
<proteinExistence type="inferred from homology"/>
<dbReference type="InterPro" id="IPR038763">
    <property type="entry name" value="DHH_sf"/>
</dbReference>
<evidence type="ECO:0000259" key="7">
    <source>
        <dbReference type="Pfam" id="PF02272"/>
    </source>
</evidence>
<dbReference type="InterPro" id="IPR041122">
    <property type="entry name" value="RecJ_OB"/>
</dbReference>
<feature type="domain" description="DHHA1" evidence="7">
    <location>
        <begin position="360"/>
        <end position="446"/>
    </location>
</feature>
<organism evidence="9 10">
    <name type="scientific">Aphanothece cf. minutissima CCALA 015</name>
    <dbReference type="NCBI Taxonomy" id="2107695"/>
    <lineage>
        <taxon>Bacteria</taxon>
        <taxon>Bacillati</taxon>
        <taxon>Cyanobacteriota</taxon>
        <taxon>Cyanophyceae</taxon>
        <taxon>Oscillatoriophycideae</taxon>
        <taxon>Chroococcales</taxon>
        <taxon>Aphanothecaceae</taxon>
        <taxon>Aphanothece</taxon>
    </lineage>
</organism>
<evidence type="ECO:0000259" key="8">
    <source>
        <dbReference type="Pfam" id="PF17768"/>
    </source>
</evidence>
<dbReference type="InterPro" id="IPR001667">
    <property type="entry name" value="DDH_dom"/>
</dbReference>
<feature type="domain" description="DDH" evidence="6">
    <location>
        <begin position="87"/>
        <end position="216"/>
    </location>
</feature>
<dbReference type="Gene3D" id="3.90.1640.30">
    <property type="match status" value="1"/>
</dbReference>
<dbReference type="Pfam" id="PF01368">
    <property type="entry name" value="DHH"/>
    <property type="match status" value="1"/>
</dbReference>
<dbReference type="RefSeq" id="WP_106220120.1">
    <property type="nucleotide sequence ID" value="NZ_PVWP01000002.1"/>
</dbReference>
<evidence type="ECO:0000313" key="10">
    <source>
        <dbReference type="Proteomes" id="UP000238218"/>
    </source>
</evidence>
<dbReference type="InterPro" id="IPR051673">
    <property type="entry name" value="SSDNA_exonuclease_RecJ"/>
</dbReference>
<keyword evidence="5 9" id="KW-0269">Exonuclease</keyword>
<evidence type="ECO:0000259" key="6">
    <source>
        <dbReference type="Pfam" id="PF01368"/>
    </source>
</evidence>
<dbReference type="Pfam" id="PF17768">
    <property type="entry name" value="RecJ_OB"/>
    <property type="match status" value="1"/>
</dbReference>
<dbReference type="Gene3D" id="3.10.310.30">
    <property type="match status" value="1"/>
</dbReference>
<dbReference type="InterPro" id="IPR004610">
    <property type="entry name" value="RecJ"/>
</dbReference>
<evidence type="ECO:0000256" key="5">
    <source>
        <dbReference type="ARBA" id="ARBA00022839"/>
    </source>
</evidence>
<evidence type="ECO:0000256" key="2">
    <source>
        <dbReference type="ARBA" id="ARBA00019841"/>
    </source>
</evidence>
<evidence type="ECO:0000256" key="1">
    <source>
        <dbReference type="ARBA" id="ARBA00005915"/>
    </source>
</evidence>
<evidence type="ECO:0000313" key="9">
    <source>
        <dbReference type="EMBL" id="PSB38851.1"/>
    </source>
</evidence>
<dbReference type="EMBL" id="PVWP01000002">
    <property type="protein sequence ID" value="PSB38851.1"/>
    <property type="molecule type" value="Genomic_DNA"/>
</dbReference>
<dbReference type="InterPro" id="IPR003156">
    <property type="entry name" value="DHHA1_dom"/>
</dbReference>
<dbReference type="Pfam" id="PF02272">
    <property type="entry name" value="DHHA1"/>
    <property type="match status" value="1"/>
</dbReference>
<reference evidence="9 10" key="1">
    <citation type="submission" date="2018-03" db="EMBL/GenBank/DDBJ databases">
        <title>The ancient ancestry and fast evolution of plastids.</title>
        <authorList>
            <person name="Moore K.R."/>
            <person name="Magnabosco C."/>
            <person name="Momper L."/>
            <person name="Gold D.A."/>
            <person name="Bosak T."/>
            <person name="Fournier G.P."/>
        </authorList>
    </citation>
    <scope>NUCLEOTIDE SEQUENCE [LARGE SCALE GENOMIC DNA]</scope>
    <source>
        <strain evidence="9 10">CCALA 015</strain>
    </source>
</reference>
<gene>
    <name evidence="9" type="primary">recJ</name>
    <name evidence="9" type="ORF">C7B81_04710</name>
</gene>
<keyword evidence="4" id="KW-0378">Hydrolase</keyword>
<evidence type="ECO:0000256" key="4">
    <source>
        <dbReference type="ARBA" id="ARBA00022801"/>
    </source>
</evidence>
<dbReference type="Proteomes" id="UP000238218">
    <property type="component" value="Unassembled WGS sequence"/>
</dbReference>